<dbReference type="PROSITE" id="PS50977">
    <property type="entry name" value="HTH_TETR_2"/>
    <property type="match status" value="1"/>
</dbReference>
<keyword evidence="1" id="KW-0805">Transcription regulation</keyword>
<dbReference type="InterPro" id="IPR049445">
    <property type="entry name" value="TetR_SbtR-like_C"/>
</dbReference>
<dbReference type="InterPro" id="IPR009057">
    <property type="entry name" value="Homeodomain-like_sf"/>
</dbReference>
<proteinExistence type="predicted"/>
<keyword evidence="3" id="KW-0804">Transcription</keyword>
<reference evidence="6 7" key="1">
    <citation type="submission" date="2018-04" db="EMBL/GenBank/DDBJ databases">
        <title>Genomic Encyclopedia of Archaeal and Bacterial Type Strains, Phase II (KMG-II): from individual species to whole genera.</title>
        <authorList>
            <person name="Goeker M."/>
        </authorList>
    </citation>
    <scope>NUCLEOTIDE SEQUENCE [LARGE SCALE GENOMIC DNA]</scope>
    <source>
        <strain evidence="6 7">DSM 23382</strain>
    </source>
</reference>
<organism evidence="6 7">
    <name type="scientific">Breoghania corrubedonensis</name>
    <dbReference type="NCBI Taxonomy" id="665038"/>
    <lineage>
        <taxon>Bacteria</taxon>
        <taxon>Pseudomonadati</taxon>
        <taxon>Pseudomonadota</taxon>
        <taxon>Alphaproteobacteria</taxon>
        <taxon>Hyphomicrobiales</taxon>
        <taxon>Stappiaceae</taxon>
        <taxon>Breoghania</taxon>
    </lineage>
</organism>
<dbReference type="GO" id="GO:0003700">
    <property type="term" value="F:DNA-binding transcription factor activity"/>
    <property type="evidence" value="ECO:0007669"/>
    <property type="project" value="TreeGrafter"/>
</dbReference>
<dbReference type="SUPFAM" id="SSF48498">
    <property type="entry name" value="Tetracyclin repressor-like, C-terminal domain"/>
    <property type="match status" value="1"/>
</dbReference>
<dbReference type="Proteomes" id="UP000244081">
    <property type="component" value="Unassembled WGS sequence"/>
</dbReference>
<gene>
    <name evidence="6" type="ORF">C8N35_104134</name>
</gene>
<dbReference type="InterPro" id="IPR036271">
    <property type="entry name" value="Tet_transcr_reg_TetR-rel_C_sf"/>
</dbReference>
<dbReference type="PANTHER" id="PTHR30055:SF234">
    <property type="entry name" value="HTH-TYPE TRANSCRIPTIONAL REGULATOR BETI"/>
    <property type="match status" value="1"/>
</dbReference>
<dbReference type="Pfam" id="PF00440">
    <property type="entry name" value="TetR_N"/>
    <property type="match status" value="1"/>
</dbReference>
<dbReference type="SUPFAM" id="SSF46689">
    <property type="entry name" value="Homeodomain-like"/>
    <property type="match status" value="1"/>
</dbReference>
<feature type="DNA-binding region" description="H-T-H motif" evidence="4">
    <location>
        <begin position="56"/>
        <end position="75"/>
    </location>
</feature>
<dbReference type="PRINTS" id="PR00455">
    <property type="entry name" value="HTHTETR"/>
</dbReference>
<dbReference type="InterPro" id="IPR050109">
    <property type="entry name" value="HTH-type_TetR-like_transc_reg"/>
</dbReference>
<protein>
    <submittedName>
        <fullName evidence="6">TetR family transcriptional regulator</fullName>
    </submittedName>
</protein>
<evidence type="ECO:0000256" key="3">
    <source>
        <dbReference type="ARBA" id="ARBA00023163"/>
    </source>
</evidence>
<dbReference type="GO" id="GO:0000976">
    <property type="term" value="F:transcription cis-regulatory region binding"/>
    <property type="evidence" value="ECO:0007669"/>
    <property type="project" value="TreeGrafter"/>
</dbReference>
<dbReference type="Pfam" id="PF21597">
    <property type="entry name" value="TetR_C_43"/>
    <property type="match status" value="1"/>
</dbReference>
<evidence type="ECO:0000313" key="6">
    <source>
        <dbReference type="EMBL" id="PTW60511.1"/>
    </source>
</evidence>
<keyword evidence="2 4" id="KW-0238">DNA-binding</keyword>
<dbReference type="PANTHER" id="PTHR30055">
    <property type="entry name" value="HTH-TYPE TRANSCRIPTIONAL REGULATOR RUTR"/>
    <property type="match status" value="1"/>
</dbReference>
<feature type="domain" description="HTH tetR-type" evidence="5">
    <location>
        <begin position="34"/>
        <end position="93"/>
    </location>
</feature>
<accession>A0A2T5V9V9</accession>
<evidence type="ECO:0000256" key="4">
    <source>
        <dbReference type="PROSITE-ProRule" id="PRU00335"/>
    </source>
</evidence>
<keyword evidence="7" id="KW-1185">Reference proteome</keyword>
<dbReference type="AlphaFoldDB" id="A0A2T5V9V9"/>
<name>A0A2T5V9V9_9HYPH</name>
<dbReference type="Gene3D" id="1.10.357.10">
    <property type="entry name" value="Tetracycline Repressor, domain 2"/>
    <property type="match status" value="1"/>
</dbReference>
<evidence type="ECO:0000259" key="5">
    <source>
        <dbReference type="PROSITE" id="PS50977"/>
    </source>
</evidence>
<sequence length="220" mass="23792">MLQLEHCPALYGATPRLNGAPLHLSSDIMRSDARKNYDHILAVARDLLSGEGADASLRDIARKAGVGDGTLHRHFSTREALLEALLRTSFDALSARAGELAKCEQADEALLSWLREAIVVTHSYKGVIAPMVAAIADENSALHSSCVDLRQAGAELLRRAQARGLARDDMDGDDLFALISALAWLADQPPLVPRADHLFDIISDAILLRRAGVVSENERA</sequence>
<dbReference type="EMBL" id="QAYG01000004">
    <property type="protein sequence ID" value="PTW60511.1"/>
    <property type="molecule type" value="Genomic_DNA"/>
</dbReference>
<dbReference type="InterPro" id="IPR001647">
    <property type="entry name" value="HTH_TetR"/>
</dbReference>
<evidence type="ECO:0000313" key="7">
    <source>
        <dbReference type="Proteomes" id="UP000244081"/>
    </source>
</evidence>
<evidence type="ECO:0000256" key="2">
    <source>
        <dbReference type="ARBA" id="ARBA00023125"/>
    </source>
</evidence>
<evidence type="ECO:0000256" key="1">
    <source>
        <dbReference type="ARBA" id="ARBA00023015"/>
    </source>
</evidence>
<comment type="caution">
    <text evidence="6">The sequence shown here is derived from an EMBL/GenBank/DDBJ whole genome shotgun (WGS) entry which is preliminary data.</text>
</comment>